<name>A0A6B3BH06_9ACTN</name>
<dbReference type="RefSeq" id="WP_164312510.1">
    <property type="nucleotide sequence ID" value="NZ_JAAGLU010000003.1"/>
</dbReference>
<protein>
    <submittedName>
        <fullName evidence="2">Uncharacterized protein</fullName>
    </submittedName>
</protein>
<sequence length="382" mass="42069">MKPSAIAAYRRAVNEACAAVDELPGLDSVQRRTFRKSVRRNVCFARAPYQYFVHRRMRLIFFSTLTLACFLAFLAQVWFENSNSRTDSSGLIVGGLSGLLIFTILVPRVIRRIRGKRRRSSVARIFMFLNLVAYISSVVVYPLVGAAWPTFVTGAAAFPLAFLLSGFAILSIYRKAVGPRLVRPDCTHIAAALAMLDAAALVSRSQSKWHYPQVSRDVVMELEYLARTVQSELSLTHRIGRWHPDLFSQTSVEALKVAHVVRQHKKVIVCASSASDFEKVALSLTSGTQALLVNDRSKLLEGAPDVVRKERIKIAIKHVFPVVLLIAAAIILPLVPPISGQDKIADSIRLTLIVAAVLALVAPRSDSSARILDTLGKAMPSK</sequence>
<feature type="transmembrane region" description="Helical" evidence="1">
    <location>
        <begin position="318"/>
        <end position="338"/>
    </location>
</feature>
<feature type="transmembrane region" description="Helical" evidence="1">
    <location>
        <begin position="150"/>
        <end position="173"/>
    </location>
</feature>
<proteinExistence type="predicted"/>
<reference evidence="2" key="1">
    <citation type="submission" date="2020-01" db="EMBL/GenBank/DDBJ databases">
        <title>Insect and environment-associated Actinomycetes.</title>
        <authorList>
            <person name="Currrie C."/>
            <person name="Chevrette M."/>
            <person name="Carlson C."/>
            <person name="Stubbendieck R."/>
            <person name="Wendt-Pienkowski E."/>
        </authorList>
    </citation>
    <scope>NUCLEOTIDE SEQUENCE</scope>
    <source>
        <strain evidence="2">SID12501</strain>
    </source>
</reference>
<dbReference type="EMBL" id="JAAGLU010000003">
    <property type="protein sequence ID" value="NEC85040.1"/>
    <property type="molecule type" value="Genomic_DNA"/>
</dbReference>
<keyword evidence="1" id="KW-1133">Transmembrane helix</keyword>
<organism evidence="2">
    <name type="scientific">Streptomyces sp. SID12501</name>
    <dbReference type="NCBI Taxonomy" id="2706042"/>
    <lineage>
        <taxon>Bacteria</taxon>
        <taxon>Bacillati</taxon>
        <taxon>Actinomycetota</taxon>
        <taxon>Actinomycetes</taxon>
        <taxon>Kitasatosporales</taxon>
        <taxon>Streptomycetaceae</taxon>
        <taxon>Streptomyces</taxon>
    </lineage>
</organism>
<dbReference type="AlphaFoldDB" id="A0A6B3BH06"/>
<keyword evidence="1" id="KW-0472">Membrane</keyword>
<keyword evidence="1" id="KW-0812">Transmembrane</keyword>
<comment type="caution">
    <text evidence="2">The sequence shown here is derived from an EMBL/GenBank/DDBJ whole genome shotgun (WGS) entry which is preliminary data.</text>
</comment>
<gene>
    <name evidence="2" type="ORF">G3I71_04000</name>
</gene>
<accession>A0A6B3BH06</accession>
<feature type="transmembrane region" description="Helical" evidence="1">
    <location>
        <begin position="91"/>
        <end position="110"/>
    </location>
</feature>
<feature type="transmembrane region" description="Helical" evidence="1">
    <location>
        <begin position="122"/>
        <end position="144"/>
    </location>
</feature>
<evidence type="ECO:0000256" key="1">
    <source>
        <dbReference type="SAM" id="Phobius"/>
    </source>
</evidence>
<evidence type="ECO:0000313" key="2">
    <source>
        <dbReference type="EMBL" id="NEC85040.1"/>
    </source>
</evidence>
<feature type="transmembrane region" description="Helical" evidence="1">
    <location>
        <begin position="344"/>
        <end position="362"/>
    </location>
</feature>
<feature type="transmembrane region" description="Helical" evidence="1">
    <location>
        <begin position="59"/>
        <end position="79"/>
    </location>
</feature>